<evidence type="ECO:0000313" key="2">
    <source>
        <dbReference type="Proteomes" id="UP001454036"/>
    </source>
</evidence>
<keyword evidence="2" id="KW-1185">Reference proteome</keyword>
<name>A0AAV3RVG5_LITER</name>
<dbReference type="Pfam" id="PF14223">
    <property type="entry name" value="Retrotran_gag_2"/>
    <property type="match status" value="1"/>
</dbReference>
<sequence>MDFEYFISSHSRSISQLQLSNCSHCLGHSRKILSGSCWLYADASLSKISKKSMENGTMDGLLTKLHLLACQLKSIGKPITDENLVRQTLFSLPYDYSAFVTVMTTRQQYPTLSELHSLLINEEDCVKSKALQLCILIAHLQCALQISLLDHLEHIITRRISLFILILVGLPQSNFIAPKVLKIKEIPLTEKTGHAVKYATSSITLLQLAGSDLIMDWLANNYLNHLC</sequence>
<dbReference type="Proteomes" id="UP001454036">
    <property type="component" value="Unassembled WGS sequence"/>
</dbReference>
<dbReference type="AlphaFoldDB" id="A0AAV3RVG5"/>
<organism evidence="1 2">
    <name type="scientific">Lithospermum erythrorhizon</name>
    <name type="common">Purple gromwell</name>
    <name type="synonym">Lithospermum officinale var. erythrorhizon</name>
    <dbReference type="NCBI Taxonomy" id="34254"/>
    <lineage>
        <taxon>Eukaryota</taxon>
        <taxon>Viridiplantae</taxon>
        <taxon>Streptophyta</taxon>
        <taxon>Embryophyta</taxon>
        <taxon>Tracheophyta</taxon>
        <taxon>Spermatophyta</taxon>
        <taxon>Magnoliopsida</taxon>
        <taxon>eudicotyledons</taxon>
        <taxon>Gunneridae</taxon>
        <taxon>Pentapetalae</taxon>
        <taxon>asterids</taxon>
        <taxon>lamiids</taxon>
        <taxon>Boraginales</taxon>
        <taxon>Boraginaceae</taxon>
        <taxon>Boraginoideae</taxon>
        <taxon>Lithospermeae</taxon>
        <taxon>Lithospermum</taxon>
    </lineage>
</organism>
<protein>
    <submittedName>
        <fullName evidence="1">Uncharacterized protein</fullName>
    </submittedName>
</protein>
<evidence type="ECO:0000313" key="1">
    <source>
        <dbReference type="EMBL" id="GAA0184855.1"/>
    </source>
</evidence>
<reference evidence="1 2" key="1">
    <citation type="submission" date="2024-01" db="EMBL/GenBank/DDBJ databases">
        <title>The complete chloroplast genome sequence of Lithospermum erythrorhizon: insights into the phylogenetic relationship among Boraginaceae species and the maternal lineages of purple gromwells.</title>
        <authorList>
            <person name="Okada T."/>
            <person name="Watanabe K."/>
        </authorList>
    </citation>
    <scope>NUCLEOTIDE SEQUENCE [LARGE SCALE GENOMIC DNA]</scope>
</reference>
<accession>A0AAV3RVG5</accession>
<comment type="caution">
    <text evidence="1">The sequence shown here is derived from an EMBL/GenBank/DDBJ whole genome shotgun (WGS) entry which is preliminary data.</text>
</comment>
<dbReference type="PANTHER" id="PTHR47481:SF29">
    <property type="entry name" value="RETROTRANSPOSON GAG DOMAIN-CONTAINING PROTEIN"/>
    <property type="match status" value="1"/>
</dbReference>
<dbReference type="PANTHER" id="PTHR47481">
    <property type="match status" value="1"/>
</dbReference>
<proteinExistence type="predicted"/>
<gene>
    <name evidence="1" type="ORF">LIER_32143</name>
</gene>
<dbReference type="EMBL" id="BAABME010012220">
    <property type="protein sequence ID" value="GAA0184855.1"/>
    <property type="molecule type" value="Genomic_DNA"/>
</dbReference>